<evidence type="ECO:0000256" key="1">
    <source>
        <dbReference type="ARBA" id="ARBA00022448"/>
    </source>
</evidence>
<gene>
    <name evidence="8" type="primary">phnC_2</name>
    <name evidence="8" type="ORF">GCM10009823_06600</name>
</gene>
<organism evidence="8 9">
    <name type="scientific">Brevibacterium salitolerans</name>
    <dbReference type="NCBI Taxonomy" id="1403566"/>
    <lineage>
        <taxon>Bacteria</taxon>
        <taxon>Bacillati</taxon>
        <taxon>Actinomycetota</taxon>
        <taxon>Actinomycetes</taxon>
        <taxon>Micrococcales</taxon>
        <taxon>Brevibacteriaceae</taxon>
        <taxon>Brevibacterium</taxon>
    </lineage>
</organism>
<keyword evidence="6" id="KW-0472">Membrane</keyword>
<protein>
    <submittedName>
        <fullName evidence="8">Phosphonate ABC transporter ATP-binding protein</fullName>
    </submittedName>
</protein>
<keyword evidence="2" id="KW-1003">Cell membrane</keyword>
<dbReference type="PROSITE" id="PS00211">
    <property type="entry name" value="ABC_TRANSPORTER_1"/>
    <property type="match status" value="1"/>
</dbReference>
<keyword evidence="1" id="KW-0813">Transport</keyword>
<dbReference type="EMBL" id="BAAAPZ010000002">
    <property type="protein sequence ID" value="GAA2090272.1"/>
    <property type="molecule type" value="Genomic_DNA"/>
</dbReference>
<dbReference type="InterPro" id="IPR050086">
    <property type="entry name" value="MetN_ABC_transporter-like"/>
</dbReference>
<proteinExistence type="predicted"/>
<evidence type="ECO:0000256" key="3">
    <source>
        <dbReference type="ARBA" id="ARBA00022741"/>
    </source>
</evidence>
<evidence type="ECO:0000256" key="4">
    <source>
        <dbReference type="ARBA" id="ARBA00022840"/>
    </source>
</evidence>
<dbReference type="Gene3D" id="3.40.50.300">
    <property type="entry name" value="P-loop containing nucleotide triphosphate hydrolases"/>
    <property type="match status" value="1"/>
</dbReference>
<dbReference type="InterPro" id="IPR017871">
    <property type="entry name" value="ABC_transporter-like_CS"/>
</dbReference>
<keyword evidence="9" id="KW-1185">Reference proteome</keyword>
<comment type="caution">
    <text evidence="8">The sequence shown here is derived from an EMBL/GenBank/DDBJ whole genome shotgun (WGS) entry which is preliminary data.</text>
</comment>
<dbReference type="RefSeq" id="WP_344335110.1">
    <property type="nucleotide sequence ID" value="NZ_BAAAPZ010000002.1"/>
</dbReference>
<evidence type="ECO:0000259" key="7">
    <source>
        <dbReference type="PROSITE" id="PS50893"/>
    </source>
</evidence>
<dbReference type="Proteomes" id="UP001500984">
    <property type="component" value="Unassembled WGS sequence"/>
</dbReference>
<name>A0ABP5HZ96_9MICO</name>
<keyword evidence="5" id="KW-1278">Translocase</keyword>
<dbReference type="Pfam" id="PF00005">
    <property type="entry name" value="ABC_tran"/>
    <property type="match status" value="1"/>
</dbReference>
<dbReference type="PROSITE" id="PS50893">
    <property type="entry name" value="ABC_TRANSPORTER_2"/>
    <property type="match status" value="1"/>
</dbReference>
<accession>A0ABP5HZ96</accession>
<keyword evidence="3" id="KW-0547">Nucleotide-binding</keyword>
<dbReference type="PANTHER" id="PTHR43166">
    <property type="entry name" value="AMINO ACID IMPORT ATP-BINDING PROTEIN"/>
    <property type="match status" value="1"/>
</dbReference>
<dbReference type="SUPFAM" id="SSF52540">
    <property type="entry name" value="P-loop containing nucleoside triphosphate hydrolases"/>
    <property type="match status" value="1"/>
</dbReference>
<reference evidence="9" key="1">
    <citation type="journal article" date="2019" name="Int. J. Syst. Evol. Microbiol.">
        <title>The Global Catalogue of Microorganisms (GCM) 10K type strain sequencing project: providing services to taxonomists for standard genome sequencing and annotation.</title>
        <authorList>
            <consortium name="The Broad Institute Genomics Platform"/>
            <consortium name="The Broad Institute Genome Sequencing Center for Infectious Disease"/>
            <person name="Wu L."/>
            <person name="Ma J."/>
        </authorList>
    </citation>
    <scope>NUCLEOTIDE SEQUENCE [LARGE SCALE GENOMIC DNA]</scope>
    <source>
        <strain evidence="9">JCM 15900</strain>
    </source>
</reference>
<dbReference type="InterPro" id="IPR003439">
    <property type="entry name" value="ABC_transporter-like_ATP-bd"/>
</dbReference>
<keyword evidence="4 8" id="KW-0067">ATP-binding</keyword>
<evidence type="ECO:0000256" key="5">
    <source>
        <dbReference type="ARBA" id="ARBA00022967"/>
    </source>
</evidence>
<evidence type="ECO:0000313" key="8">
    <source>
        <dbReference type="EMBL" id="GAA2090272.1"/>
    </source>
</evidence>
<dbReference type="GO" id="GO:0005524">
    <property type="term" value="F:ATP binding"/>
    <property type="evidence" value="ECO:0007669"/>
    <property type="project" value="UniProtKB-KW"/>
</dbReference>
<sequence length="271" mass="28539">MTTPHSSSRPAARLHAQPALAVSDLHLAFAGRTVLDSVSFEVRAGELVAFLGANGSGKSTTLRAVAGLVGHESGTIEVEGRPAGHRGHRDRRPRQDARTAMVFQRFHLVPRRSVLANVCTGALARMTTLQSFLPLTFPQTVREEAMAALDRVGLAERAHEPAGRLSGGQQQRVAIARALCQGAGVLLADEPTSALDPHAAATVMELLRDLAETDGLAVAAVLHSPGLARQYAHRIIGLQDGRIALSGTPQTVTEERIAGLYGEALLEGAAA</sequence>
<evidence type="ECO:0000313" key="9">
    <source>
        <dbReference type="Proteomes" id="UP001500984"/>
    </source>
</evidence>
<feature type="domain" description="ABC transporter" evidence="7">
    <location>
        <begin position="20"/>
        <end position="265"/>
    </location>
</feature>
<dbReference type="SMART" id="SM00382">
    <property type="entry name" value="AAA"/>
    <property type="match status" value="1"/>
</dbReference>
<dbReference type="InterPro" id="IPR027417">
    <property type="entry name" value="P-loop_NTPase"/>
</dbReference>
<dbReference type="InterPro" id="IPR003593">
    <property type="entry name" value="AAA+_ATPase"/>
</dbReference>
<evidence type="ECO:0000256" key="2">
    <source>
        <dbReference type="ARBA" id="ARBA00022475"/>
    </source>
</evidence>
<dbReference type="PANTHER" id="PTHR43166:SF6">
    <property type="entry name" value="PHOSPHONATES IMPORT ATP-BINDING PROTEIN PHNC"/>
    <property type="match status" value="1"/>
</dbReference>
<evidence type="ECO:0000256" key="6">
    <source>
        <dbReference type="ARBA" id="ARBA00023136"/>
    </source>
</evidence>